<dbReference type="SUPFAM" id="SSF46785">
    <property type="entry name" value="Winged helix' DNA-binding domain"/>
    <property type="match status" value="1"/>
</dbReference>
<organism evidence="5 6">
    <name type="scientific">Streptomyces formicae</name>
    <dbReference type="NCBI Taxonomy" id="1616117"/>
    <lineage>
        <taxon>Bacteria</taxon>
        <taxon>Bacillati</taxon>
        <taxon>Actinomycetota</taxon>
        <taxon>Actinomycetes</taxon>
        <taxon>Kitasatosporales</taxon>
        <taxon>Streptomycetaceae</taxon>
        <taxon>Streptomyces</taxon>
    </lineage>
</organism>
<evidence type="ECO:0000313" key="6">
    <source>
        <dbReference type="Proteomes" id="UP000828924"/>
    </source>
</evidence>
<proteinExistence type="predicted"/>
<dbReference type="InterPro" id="IPR036390">
    <property type="entry name" value="WH_DNA-bd_sf"/>
</dbReference>
<keyword evidence="3" id="KW-0804">Transcription</keyword>
<dbReference type="InterPro" id="IPR000524">
    <property type="entry name" value="Tscrpt_reg_HTH_GntR"/>
</dbReference>
<accession>A0ABY3WPA1</accession>
<dbReference type="PRINTS" id="PR00035">
    <property type="entry name" value="HTHGNTR"/>
</dbReference>
<dbReference type="Gene3D" id="1.10.10.10">
    <property type="entry name" value="Winged helix-like DNA-binding domain superfamily/Winged helix DNA-binding domain"/>
    <property type="match status" value="1"/>
</dbReference>
<sequence length="253" mass="27582">MHVSEGRGRTPLYLKVAADLRTAITAGEYGSGAKLPAEDELARRYGVSRGTVRQALAALRTDGLITSRRGTRRVVLGGPRLHSFGELRSFTRWARSLGEEPGSRVVAIDRVPASEEEAEKLRLDEGAIVYRVRRLRTLSGAPVMVERTTYPERIGELVAAMPPDTVSHSVQLELHGVLFADARHTIDLVPADDDDAALLGCRAGESLLRERRHSTDPTGTPVEWSQDRYLPGTVAFTMQSSTATSALGRRLSG</sequence>
<dbReference type="PANTHER" id="PTHR44846:SF1">
    <property type="entry name" value="MANNOSYL-D-GLYCERATE TRANSPORT_METABOLISM SYSTEM REPRESSOR MNGR-RELATED"/>
    <property type="match status" value="1"/>
</dbReference>
<dbReference type="SMART" id="SM00866">
    <property type="entry name" value="UTRA"/>
    <property type="match status" value="1"/>
</dbReference>
<dbReference type="Pfam" id="PF00392">
    <property type="entry name" value="GntR"/>
    <property type="match status" value="1"/>
</dbReference>
<keyword evidence="1" id="KW-0805">Transcription regulation</keyword>
<name>A0ABY3WPA1_9ACTN</name>
<feature type="domain" description="HTH gntR-type" evidence="4">
    <location>
        <begin position="10"/>
        <end position="79"/>
    </location>
</feature>
<dbReference type="CDD" id="cd07377">
    <property type="entry name" value="WHTH_GntR"/>
    <property type="match status" value="1"/>
</dbReference>
<dbReference type="SUPFAM" id="SSF64288">
    <property type="entry name" value="Chorismate lyase-like"/>
    <property type="match status" value="1"/>
</dbReference>
<gene>
    <name evidence="5" type="ORF">J4032_26035</name>
</gene>
<dbReference type="InterPro" id="IPR050679">
    <property type="entry name" value="Bact_HTH_transcr_reg"/>
</dbReference>
<evidence type="ECO:0000256" key="2">
    <source>
        <dbReference type="ARBA" id="ARBA00023125"/>
    </source>
</evidence>
<dbReference type="Proteomes" id="UP000828924">
    <property type="component" value="Chromosome"/>
</dbReference>
<evidence type="ECO:0000256" key="1">
    <source>
        <dbReference type="ARBA" id="ARBA00023015"/>
    </source>
</evidence>
<dbReference type="InterPro" id="IPR036388">
    <property type="entry name" value="WH-like_DNA-bd_sf"/>
</dbReference>
<evidence type="ECO:0000313" key="5">
    <source>
        <dbReference type="EMBL" id="UNM14464.1"/>
    </source>
</evidence>
<protein>
    <submittedName>
        <fullName evidence="5">GntR family transcriptional regulator</fullName>
    </submittedName>
</protein>
<evidence type="ECO:0000256" key="3">
    <source>
        <dbReference type="ARBA" id="ARBA00023163"/>
    </source>
</evidence>
<dbReference type="PANTHER" id="PTHR44846">
    <property type="entry name" value="MANNOSYL-D-GLYCERATE TRANSPORT/METABOLISM SYSTEM REPRESSOR MNGR-RELATED"/>
    <property type="match status" value="1"/>
</dbReference>
<dbReference type="Pfam" id="PF07702">
    <property type="entry name" value="UTRA"/>
    <property type="match status" value="1"/>
</dbReference>
<dbReference type="SMART" id="SM00345">
    <property type="entry name" value="HTH_GNTR"/>
    <property type="match status" value="1"/>
</dbReference>
<dbReference type="InterPro" id="IPR028978">
    <property type="entry name" value="Chorismate_lyase_/UTRA_dom_sf"/>
</dbReference>
<evidence type="ECO:0000259" key="4">
    <source>
        <dbReference type="PROSITE" id="PS50949"/>
    </source>
</evidence>
<keyword evidence="2" id="KW-0238">DNA-binding</keyword>
<dbReference type="EMBL" id="CP071872">
    <property type="protein sequence ID" value="UNM14464.1"/>
    <property type="molecule type" value="Genomic_DNA"/>
</dbReference>
<reference evidence="5 6" key="1">
    <citation type="submission" date="2021-03" db="EMBL/GenBank/DDBJ databases">
        <title>Complete genome of Streptomyces formicae strain 1H-GS9 (DSM 100524).</title>
        <authorList>
            <person name="Atanasov K.E."/>
            <person name="Altabella T."/>
            <person name="Ferrer A."/>
        </authorList>
    </citation>
    <scope>NUCLEOTIDE SEQUENCE [LARGE SCALE GENOMIC DNA]</scope>
    <source>
        <strain evidence="5 6">1H-GS9</strain>
    </source>
</reference>
<dbReference type="InterPro" id="IPR011663">
    <property type="entry name" value="UTRA"/>
</dbReference>
<dbReference type="PROSITE" id="PS50949">
    <property type="entry name" value="HTH_GNTR"/>
    <property type="match status" value="1"/>
</dbReference>
<dbReference type="Gene3D" id="3.40.1410.10">
    <property type="entry name" value="Chorismate lyase-like"/>
    <property type="match status" value="1"/>
</dbReference>
<keyword evidence="6" id="KW-1185">Reference proteome</keyword>